<keyword evidence="6" id="KW-0560">Oxidoreductase</keyword>
<evidence type="ECO:0000256" key="1">
    <source>
        <dbReference type="ARBA" id="ARBA00001954"/>
    </source>
</evidence>
<dbReference type="EMBL" id="FN653276">
    <property type="protein sequence ID" value="CBY14342.1"/>
    <property type="molecule type" value="Genomic_DNA"/>
</dbReference>
<feature type="domain" description="Fe2OG dioxygenase" evidence="9">
    <location>
        <begin position="30"/>
        <end position="146"/>
    </location>
</feature>
<proteinExistence type="inferred from homology"/>
<keyword evidence="7" id="KW-0408">Iron</keyword>
<dbReference type="Proteomes" id="UP000001307">
    <property type="component" value="Unassembled WGS sequence"/>
</dbReference>
<dbReference type="InParanoid" id="E4XXE8"/>
<evidence type="ECO:0000256" key="3">
    <source>
        <dbReference type="ARBA" id="ARBA00007879"/>
    </source>
</evidence>
<dbReference type="SUPFAM" id="SSF51197">
    <property type="entry name" value="Clavaminate synthase-like"/>
    <property type="match status" value="1"/>
</dbReference>
<dbReference type="PANTHER" id="PTHR46030">
    <property type="entry name" value="ALPHA-KETOGLUTARATE-DEPENDENT DIOXYGENASE ALKB HOMOLOG 6"/>
    <property type="match status" value="1"/>
</dbReference>
<dbReference type="GO" id="GO:0005634">
    <property type="term" value="C:nucleus"/>
    <property type="evidence" value="ECO:0007669"/>
    <property type="project" value="UniProtKB-SubCell"/>
</dbReference>
<reference evidence="10" key="1">
    <citation type="journal article" date="2010" name="Science">
        <title>Plasticity of animal genome architecture unmasked by rapid evolution of a pelagic tunicate.</title>
        <authorList>
            <person name="Denoeud F."/>
            <person name="Henriet S."/>
            <person name="Mungpakdee S."/>
            <person name="Aury J.M."/>
            <person name="Da Silva C."/>
            <person name="Brinkmann H."/>
            <person name="Mikhaleva J."/>
            <person name="Olsen L.C."/>
            <person name="Jubin C."/>
            <person name="Canestro C."/>
            <person name="Bouquet J.M."/>
            <person name="Danks G."/>
            <person name="Poulain J."/>
            <person name="Campsteijn C."/>
            <person name="Adamski M."/>
            <person name="Cross I."/>
            <person name="Yadetie F."/>
            <person name="Muffato M."/>
            <person name="Louis A."/>
            <person name="Butcher S."/>
            <person name="Tsagkogeorga G."/>
            <person name="Konrad A."/>
            <person name="Singh S."/>
            <person name="Jensen M.F."/>
            <person name="Cong E.H."/>
            <person name="Eikeseth-Otteraa H."/>
            <person name="Noel B."/>
            <person name="Anthouard V."/>
            <person name="Porcel B.M."/>
            <person name="Kachouri-Lafond R."/>
            <person name="Nishino A."/>
            <person name="Ugolini M."/>
            <person name="Chourrout P."/>
            <person name="Nishida H."/>
            <person name="Aasland R."/>
            <person name="Huzurbazar S."/>
            <person name="Westhof E."/>
            <person name="Delsuc F."/>
            <person name="Lehrach H."/>
            <person name="Reinhardt R."/>
            <person name="Weissenbach J."/>
            <person name="Roy S.W."/>
            <person name="Artiguenave F."/>
            <person name="Postlethwait J.H."/>
            <person name="Manak J.R."/>
            <person name="Thompson E.M."/>
            <person name="Jaillon O."/>
            <person name="Du Pasquier L."/>
            <person name="Boudinot P."/>
            <person name="Liberles D.A."/>
            <person name="Volff J.N."/>
            <person name="Philippe H."/>
            <person name="Lenhard B."/>
            <person name="Roest Crollius H."/>
            <person name="Wincker P."/>
            <person name="Chourrout D."/>
        </authorList>
    </citation>
    <scope>NUCLEOTIDE SEQUENCE [LARGE SCALE GENOMIC DNA]</scope>
</reference>
<organism evidence="10">
    <name type="scientific">Oikopleura dioica</name>
    <name type="common">Tunicate</name>
    <dbReference type="NCBI Taxonomy" id="34765"/>
    <lineage>
        <taxon>Eukaryota</taxon>
        <taxon>Metazoa</taxon>
        <taxon>Chordata</taxon>
        <taxon>Tunicata</taxon>
        <taxon>Appendicularia</taxon>
        <taxon>Copelata</taxon>
        <taxon>Oikopleuridae</taxon>
        <taxon>Oikopleura</taxon>
    </lineage>
</organism>
<dbReference type="GO" id="GO:0051213">
    <property type="term" value="F:dioxygenase activity"/>
    <property type="evidence" value="ECO:0007669"/>
    <property type="project" value="UniProtKB-KW"/>
</dbReference>
<dbReference type="PANTHER" id="PTHR46030:SF1">
    <property type="entry name" value="ALPHA-KETOGLUTARATE-DEPENDENT DIOXYGENASE ALKB HOMOLOG 6"/>
    <property type="match status" value="1"/>
</dbReference>
<accession>E4XXE8</accession>
<dbReference type="PROSITE" id="PS51471">
    <property type="entry name" value="FE2OG_OXY"/>
    <property type="match status" value="1"/>
</dbReference>
<evidence type="ECO:0000256" key="4">
    <source>
        <dbReference type="ARBA" id="ARBA00022723"/>
    </source>
</evidence>
<evidence type="ECO:0000256" key="6">
    <source>
        <dbReference type="ARBA" id="ARBA00023002"/>
    </source>
</evidence>
<dbReference type="Pfam" id="PF13532">
    <property type="entry name" value="2OG-FeII_Oxy_2"/>
    <property type="match status" value="1"/>
</dbReference>
<dbReference type="Gene3D" id="2.60.120.1520">
    <property type="match status" value="1"/>
</dbReference>
<keyword evidence="8" id="KW-0539">Nucleus</keyword>
<dbReference type="InterPro" id="IPR005123">
    <property type="entry name" value="Oxoglu/Fe-dep_dioxygenase_dom"/>
</dbReference>
<dbReference type="GO" id="GO:0046872">
    <property type="term" value="F:metal ion binding"/>
    <property type="evidence" value="ECO:0007669"/>
    <property type="project" value="UniProtKB-KW"/>
</dbReference>
<dbReference type="AlphaFoldDB" id="E4XXE8"/>
<comment type="subcellular location">
    <subcellularLocation>
        <location evidence="2">Nucleus</location>
    </subcellularLocation>
</comment>
<evidence type="ECO:0000256" key="8">
    <source>
        <dbReference type="ARBA" id="ARBA00023242"/>
    </source>
</evidence>
<sequence length="165" mass="18605">MLRIPFPEYLKEINSKVKEFLEKKEFKVGEMNHVLINEYKPGQGIMAHTDGPAYSPVVATISTGGGQLLNIRTKENKEIIHSVYLEPGALSVLHGALYSELHEIEENLSDDISRASNFHSLSSPLENGNFLISRQTRISFTFRNVRSTRFLPKALLKTLNFDSVS</sequence>
<comment type="similarity">
    <text evidence="3">Belongs to the alkB family.</text>
</comment>
<name>E4XXE8_OIKDI</name>
<comment type="cofactor">
    <cofactor evidence="1">
        <name>Fe(2+)</name>
        <dbReference type="ChEBI" id="CHEBI:29033"/>
    </cofactor>
</comment>
<dbReference type="OrthoDB" id="412814at2759"/>
<evidence type="ECO:0000256" key="2">
    <source>
        <dbReference type="ARBA" id="ARBA00004123"/>
    </source>
</evidence>
<evidence type="ECO:0000259" key="9">
    <source>
        <dbReference type="PROSITE" id="PS51471"/>
    </source>
</evidence>
<keyword evidence="11" id="KW-1185">Reference proteome</keyword>
<evidence type="ECO:0000256" key="7">
    <source>
        <dbReference type="ARBA" id="ARBA00023004"/>
    </source>
</evidence>
<dbReference type="InterPro" id="IPR027450">
    <property type="entry name" value="AlkB-like"/>
</dbReference>
<dbReference type="InterPro" id="IPR032862">
    <property type="entry name" value="ALKBH6"/>
</dbReference>
<protein>
    <recommendedName>
        <fullName evidence="9">Fe2OG dioxygenase domain-containing protein</fullName>
    </recommendedName>
</protein>
<gene>
    <name evidence="10" type="ORF">GSOID_T00007333001</name>
</gene>
<keyword evidence="4" id="KW-0479">Metal-binding</keyword>
<evidence type="ECO:0000256" key="5">
    <source>
        <dbReference type="ARBA" id="ARBA00022964"/>
    </source>
</evidence>
<evidence type="ECO:0000313" key="10">
    <source>
        <dbReference type="EMBL" id="CBY14342.1"/>
    </source>
</evidence>
<evidence type="ECO:0000313" key="11">
    <source>
        <dbReference type="Proteomes" id="UP000001307"/>
    </source>
</evidence>
<keyword evidence="5" id="KW-0223">Dioxygenase</keyword>